<dbReference type="InterPro" id="IPR010139">
    <property type="entry name" value="Imidazole-glycPsynth_HisH"/>
</dbReference>
<feature type="active site" evidence="10">
    <location>
        <position position="196"/>
    </location>
</feature>
<comment type="function">
    <text evidence="10">IGPS catalyzes the conversion of PRFAR and glutamine to IGP, AICAR and glutamate. The HisH subunit catalyzes the hydrolysis of glutamine to glutamate and ammonia as part of the synthesis of IGP and AICAR. The resulting ammonia molecule is channeled to the active site of HisF.</text>
</comment>
<evidence type="ECO:0000313" key="13">
    <source>
        <dbReference type="Proteomes" id="UP001055658"/>
    </source>
</evidence>
<dbReference type="NCBIfam" id="TIGR01855">
    <property type="entry name" value="IMP_synth_hisH"/>
    <property type="match status" value="1"/>
</dbReference>
<dbReference type="PROSITE" id="PS51273">
    <property type="entry name" value="GATASE_TYPE_1"/>
    <property type="match status" value="1"/>
</dbReference>
<comment type="subunit">
    <text evidence="10">Heterodimer of HisH and HisF.</text>
</comment>
<keyword evidence="13" id="KW-1185">Reference proteome</keyword>
<dbReference type="CDD" id="cd01748">
    <property type="entry name" value="GATase1_IGP_Synthase"/>
    <property type="match status" value="1"/>
</dbReference>
<accession>A0ABY4VAW2</accession>
<dbReference type="Gene3D" id="3.40.50.880">
    <property type="match status" value="1"/>
</dbReference>
<dbReference type="RefSeq" id="WP_252083772.1">
    <property type="nucleotide sequence ID" value="NZ_CP092418.1"/>
</dbReference>
<gene>
    <name evidence="10 12" type="primary">hisH</name>
    <name evidence="12" type="ORF">MJO52_20330</name>
</gene>
<keyword evidence="2 10" id="KW-0963">Cytoplasm</keyword>
<evidence type="ECO:0000256" key="6">
    <source>
        <dbReference type="ARBA" id="ARBA00023102"/>
    </source>
</evidence>
<evidence type="ECO:0000259" key="11">
    <source>
        <dbReference type="Pfam" id="PF00117"/>
    </source>
</evidence>
<sequence length="216" mass="23464">MGKIAVLDYGMGNLHSVASALDKVAPEAEVVLAQTPQQAQGAERLLVPGVGAIRDCMAGFVDAGFAPLLKDAIAAGTPVLGICVGMQIMMRHSEENNGIDCLDIFPQPVKFFASDLLTVKGSERLKVPHMGWNKVQQVREHPLWEGIENGSRFYFVHSYYVPAINNDEIAGKTQYGLPLAAAMGRGNVFVTQFHPEKSADTGLRLLKNFVNWNGRA</sequence>
<comment type="catalytic activity">
    <reaction evidence="8 10">
        <text>5-[(5-phospho-1-deoxy-D-ribulos-1-ylimino)methylamino]-1-(5-phospho-beta-D-ribosyl)imidazole-4-carboxamide + L-glutamine = D-erythro-1-(imidazol-4-yl)glycerol 3-phosphate + 5-amino-1-(5-phospho-beta-D-ribosyl)imidazole-4-carboxamide + L-glutamate + H(+)</text>
        <dbReference type="Rhea" id="RHEA:24793"/>
        <dbReference type="ChEBI" id="CHEBI:15378"/>
        <dbReference type="ChEBI" id="CHEBI:29985"/>
        <dbReference type="ChEBI" id="CHEBI:58278"/>
        <dbReference type="ChEBI" id="CHEBI:58359"/>
        <dbReference type="ChEBI" id="CHEBI:58475"/>
        <dbReference type="ChEBI" id="CHEBI:58525"/>
        <dbReference type="EC" id="4.3.2.10"/>
    </reaction>
</comment>
<proteinExistence type="inferred from homology"/>
<evidence type="ECO:0000313" key="12">
    <source>
        <dbReference type="EMBL" id="USD21374.1"/>
    </source>
</evidence>
<evidence type="ECO:0000256" key="10">
    <source>
        <dbReference type="HAMAP-Rule" id="MF_00278"/>
    </source>
</evidence>
<evidence type="ECO:0000256" key="8">
    <source>
        <dbReference type="ARBA" id="ARBA00047838"/>
    </source>
</evidence>
<reference evidence="12" key="1">
    <citation type="submission" date="2022-02" db="EMBL/GenBank/DDBJ databases">
        <title>Coral-associated bacteria.</title>
        <authorList>
            <person name="Tang K."/>
            <person name="Wang X."/>
        </authorList>
    </citation>
    <scope>NUCLEOTIDE SEQUENCE</scope>
    <source>
        <strain evidence="12">SCSIO 43006</strain>
    </source>
</reference>
<keyword evidence="5 10" id="KW-0315">Glutamine amidotransferase</keyword>
<dbReference type="GO" id="GO:0016829">
    <property type="term" value="F:lyase activity"/>
    <property type="evidence" value="ECO:0007669"/>
    <property type="project" value="UniProtKB-KW"/>
</dbReference>
<dbReference type="InterPro" id="IPR017926">
    <property type="entry name" value="GATASE"/>
</dbReference>
<name>A0ABY4VAW2_9GAMM</name>
<evidence type="ECO:0000256" key="9">
    <source>
        <dbReference type="ARBA" id="ARBA00049534"/>
    </source>
</evidence>
<comment type="pathway">
    <text evidence="1 10">Amino-acid biosynthesis; L-histidine biosynthesis; L-histidine from 5-phospho-alpha-D-ribose 1-diphosphate: step 5/9.</text>
</comment>
<evidence type="ECO:0000256" key="1">
    <source>
        <dbReference type="ARBA" id="ARBA00005091"/>
    </source>
</evidence>
<dbReference type="EMBL" id="CP092418">
    <property type="protein sequence ID" value="USD21374.1"/>
    <property type="molecule type" value="Genomic_DNA"/>
</dbReference>
<dbReference type="SUPFAM" id="SSF52317">
    <property type="entry name" value="Class I glutamine amidotransferase-like"/>
    <property type="match status" value="1"/>
</dbReference>
<dbReference type="PANTHER" id="PTHR42701">
    <property type="entry name" value="IMIDAZOLE GLYCEROL PHOSPHATE SYNTHASE SUBUNIT HISH"/>
    <property type="match status" value="1"/>
</dbReference>
<dbReference type="PANTHER" id="PTHR42701:SF2">
    <property type="entry name" value="IMIDAZOLE GLYCEROL PHOSPHATE SYNTHASE SUBUNIT HISH 1"/>
    <property type="match status" value="1"/>
</dbReference>
<feature type="active site" description="Nucleophile" evidence="10">
    <location>
        <position position="83"/>
    </location>
</feature>
<dbReference type="EC" id="4.3.2.10" evidence="10"/>
<dbReference type="Pfam" id="PF00117">
    <property type="entry name" value="GATase"/>
    <property type="match status" value="1"/>
</dbReference>
<organism evidence="12 13">
    <name type="scientific">Microbulbifer variabilis</name>
    <dbReference type="NCBI Taxonomy" id="266805"/>
    <lineage>
        <taxon>Bacteria</taxon>
        <taxon>Pseudomonadati</taxon>
        <taxon>Pseudomonadota</taxon>
        <taxon>Gammaproteobacteria</taxon>
        <taxon>Cellvibrionales</taxon>
        <taxon>Microbulbiferaceae</taxon>
        <taxon>Microbulbifer</taxon>
    </lineage>
</organism>
<feature type="active site" evidence="10">
    <location>
        <position position="194"/>
    </location>
</feature>
<evidence type="ECO:0000256" key="3">
    <source>
        <dbReference type="ARBA" id="ARBA00022605"/>
    </source>
</evidence>
<comment type="subcellular location">
    <subcellularLocation>
        <location evidence="10">Cytoplasm</location>
    </subcellularLocation>
</comment>
<protein>
    <recommendedName>
        <fullName evidence="10">Imidazole glycerol phosphate synthase subunit HisH</fullName>
        <ecNumber evidence="10">4.3.2.10</ecNumber>
    </recommendedName>
    <alternativeName>
        <fullName evidence="10">IGP synthase glutaminase subunit</fullName>
        <ecNumber evidence="10">3.5.1.2</ecNumber>
    </alternativeName>
    <alternativeName>
        <fullName evidence="10">IGP synthase subunit HisH</fullName>
    </alternativeName>
    <alternativeName>
        <fullName evidence="10">ImGP synthase subunit HisH</fullName>
        <shortName evidence="10">IGPS subunit HisH</shortName>
    </alternativeName>
</protein>
<dbReference type="PIRSF" id="PIRSF000495">
    <property type="entry name" value="Amidotransf_hisH"/>
    <property type="match status" value="1"/>
</dbReference>
<evidence type="ECO:0000256" key="4">
    <source>
        <dbReference type="ARBA" id="ARBA00022801"/>
    </source>
</evidence>
<dbReference type="Proteomes" id="UP001055658">
    <property type="component" value="Chromosome"/>
</dbReference>
<evidence type="ECO:0000256" key="2">
    <source>
        <dbReference type="ARBA" id="ARBA00022490"/>
    </source>
</evidence>
<feature type="domain" description="Glutamine amidotransferase" evidence="11">
    <location>
        <begin position="6"/>
        <end position="210"/>
    </location>
</feature>
<dbReference type="HAMAP" id="MF_00278">
    <property type="entry name" value="HisH"/>
    <property type="match status" value="1"/>
</dbReference>
<dbReference type="InterPro" id="IPR029062">
    <property type="entry name" value="Class_I_gatase-like"/>
</dbReference>
<comment type="catalytic activity">
    <reaction evidence="9 10">
        <text>L-glutamine + H2O = L-glutamate + NH4(+)</text>
        <dbReference type="Rhea" id="RHEA:15889"/>
        <dbReference type="ChEBI" id="CHEBI:15377"/>
        <dbReference type="ChEBI" id="CHEBI:28938"/>
        <dbReference type="ChEBI" id="CHEBI:29985"/>
        <dbReference type="ChEBI" id="CHEBI:58359"/>
        <dbReference type="EC" id="3.5.1.2"/>
    </reaction>
</comment>
<keyword evidence="7 10" id="KW-0456">Lyase</keyword>
<keyword evidence="4 10" id="KW-0378">Hydrolase</keyword>
<evidence type="ECO:0000256" key="5">
    <source>
        <dbReference type="ARBA" id="ARBA00022962"/>
    </source>
</evidence>
<evidence type="ECO:0000256" key="7">
    <source>
        <dbReference type="ARBA" id="ARBA00023239"/>
    </source>
</evidence>
<dbReference type="EC" id="3.5.1.2" evidence="10"/>
<keyword evidence="3 10" id="KW-0028">Amino-acid biosynthesis</keyword>
<keyword evidence="6 10" id="KW-0368">Histidine biosynthesis</keyword>